<dbReference type="EMBL" id="JAWDJR010000011">
    <property type="protein sequence ID" value="KAK9966490.1"/>
    <property type="molecule type" value="Genomic_DNA"/>
</dbReference>
<feature type="domain" description="MARVEL" evidence="9">
    <location>
        <begin position="15"/>
        <end position="222"/>
    </location>
</feature>
<keyword evidence="4 8" id="KW-1133">Transmembrane helix</keyword>
<evidence type="ECO:0000256" key="4">
    <source>
        <dbReference type="ARBA" id="ARBA00022989"/>
    </source>
</evidence>
<evidence type="ECO:0000256" key="1">
    <source>
        <dbReference type="ARBA" id="ARBA00004141"/>
    </source>
</evidence>
<evidence type="ECO:0000256" key="5">
    <source>
        <dbReference type="ARBA" id="ARBA00023136"/>
    </source>
</evidence>
<feature type="transmembrane region" description="Helical" evidence="8">
    <location>
        <begin position="201"/>
        <end position="218"/>
    </location>
</feature>
<evidence type="ECO:0000256" key="2">
    <source>
        <dbReference type="ARBA" id="ARBA00006476"/>
    </source>
</evidence>
<keyword evidence="6" id="KW-0325">Glycoprotein</keyword>
<evidence type="ECO:0000259" key="9">
    <source>
        <dbReference type="PROSITE" id="PS51225"/>
    </source>
</evidence>
<dbReference type="Pfam" id="PF01284">
    <property type="entry name" value="MARVEL"/>
    <property type="match status" value="1"/>
</dbReference>
<keyword evidence="5 7" id="KW-0472">Membrane</keyword>
<comment type="similarity">
    <text evidence="2">Belongs to the synaptophysin/synaptobrevin family.</text>
</comment>
<evidence type="ECO:0000256" key="8">
    <source>
        <dbReference type="SAM" id="Phobius"/>
    </source>
</evidence>
<organism evidence="10 11">
    <name type="scientific">Culter alburnus</name>
    <name type="common">Topmouth culter</name>
    <dbReference type="NCBI Taxonomy" id="194366"/>
    <lineage>
        <taxon>Eukaryota</taxon>
        <taxon>Metazoa</taxon>
        <taxon>Chordata</taxon>
        <taxon>Craniata</taxon>
        <taxon>Vertebrata</taxon>
        <taxon>Euteleostomi</taxon>
        <taxon>Actinopterygii</taxon>
        <taxon>Neopterygii</taxon>
        <taxon>Teleostei</taxon>
        <taxon>Ostariophysi</taxon>
        <taxon>Cypriniformes</taxon>
        <taxon>Xenocyprididae</taxon>
        <taxon>Xenocypridinae</taxon>
        <taxon>Culter</taxon>
    </lineage>
</organism>
<dbReference type="AlphaFoldDB" id="A0AAW2A1X4"/>
<dbReference type="InterPro" id="IPR008253">
    <property type="entry name" value="Marvel"/>
</dbReference>
<sequence length="288" mass="32060">METANQIVSLGTFQVLKLPLGFIRVLEWLFAIFAFATCGGYSGQLRVSVDCINKSDSNLSIGINFAYPFRLNRVEFDVPMCEGRRQERLYLIGDFSSSAEFFVTIAVFSFLYSLLATVVYIFYQNKYRENNRGPLIDFIVTVVFSFMWLVSSSAWAKGLSDVKAATDPDEVVLLMSACKVQTNKCSSVYGPRWSGLNTSVVFGYLNFVLWAGNIWFVFKETGWHKGGAARYPASSSEKQATTFNQQVYNQGSFDQSGAAFTGTGDFAQSEYSQVGNYASSGPISYTNQ</sequence>
<dbReference type="PANTHER" id="PTHR10306:SF16">
    <property type="entry name" value="SYNAPTOPORIN"/>
    <property type="match status" value="1"/>
</dbReference>
<gene>
    <name evidence="10" type="ORF">ABG768_003598</name>
</gene>
<evidence type="ECO:0000256" key="6">
    <source>
        <dbReference type="ARBA" id="ARBA00023180"/>
    </source>
</evidence>
<dbReference type="GO" id="GO:0030672">
    <property type="term" value="C:synaptic vesicle membrane"/>
    <property type="evidence" value="ECO:0007669"/>
    <property type="project" value="TreeGrafter"/>
</dbReference>
<proteinExistence type="inferred from homology"/>
<feature type="transmembrane region" description="Helical" evidence="8">
    <location>
        <begin position="135"/>
        <end position="156"/>
    </location>
</feature>
<protein>
    <recommendedName>
        <fullName evidence="9">MARVEL domain-containing protein</fullName>
    </recommendedName>
</protein>
<comment type="subcellular location">
    <subcellularLocation>
        <location evidence="1">Membrane</location>
        <topology evidence="1">Multi-pass membrane protein</topology>
    </subcellularLocation>
</comment>
<dbReference type="PANTHER" id="PTHR10306">
    <property type="entry name" value="SYNAPTOPHYSIN"/>
    <property type="match status" value="1"/>
</dbReference>
<evidence type="ECO:0000313" key="10">
    <source>
        <dbReference type="EMBL" id="KAK9966490.1"/>
    </source>
</evidence>
<dbReference type="InterPro" id="IPR001285">
    <property type="entry name" value="Synaptophysin/porin"/>
</dbReference>
<feature type="transmembrane region" description="Helical" evidence="8">
    <location>
        <begin position="101"/>
        <end position="123"/>
    </location>
</feature>
<keyword evidence="3 7" id="KW-0812">Transmembrane</keyword>
<evidence type="ECO:0000256" key="3">
    <source>
        <dbReference type="ARBA" id="ARBA00022692"/>
    </source>
</evidence>
<dbReference type="PROSITE" id="PS51225">
    <property type="entry name" value="MARVEL"/>
    <property type="match status" value="1"/>
</dbReference>
<name>A0AAW2A1X4_CULAL</name>
<evidence type="ECO:0000256" key="7">
    <source>
        <dbReference type="PROSITE-ProRule" id="PRU00581"/>
    </source>
</evidence>
<evidence type="ECO:0000313" key="11">
    <source>
        <dbReference type="Proteomes" id="UP001479290"/>
    </source>
</evidence>
<dbReference type="Proteomes" id="UP001479290">
    <property type="component" value="Unassembled WGS sequence"/>
</dbReference>
<feature type="transmembrane region" description="Helical" evidence="8">
    <location>
        <begin position="21"/>
        <end position="42"/>
    </location>
</feature>
<accession>A0AAW2A1X4</accession>
<reference evidence="10 11" key="1">
    <citation type="submission" date="2024-05" db="EMBL/GenBank/DDBJ databases">
        <title>A high-quality chromosomal-level genome assembly of Topmouth culter (Culter alburnus).</title>
        <authorList>
            <person name="Zhao H."/>
        </authorList>
    </citation>
    <scope>NUCLEOTIDE SEQUENCE [LARGE SCALE GENOMIC DNA]</scope>
    <source>
        <strain evidence="10">CATC2023</strain>
        <tissue evidence="10">Muscle</tissue>
    </source>
</reference>
<keyword evidence="11" id="KW-1185">Reference proteome</keyword>
<comment type="caution">
    <text evidence="10">The sequence shown here is derived from an EMBL/GenBank/DDBJ whole genome shotgun (WGS) entry which is preliminary data.</text>
</comment>
<dbReference type="PRINTS" id="PR00220">
    <property type="entry name" value="SYNAPTOPHYSN"/>
</dbReference>